<evidence type="ECO:0000259" key="2">
    <source>
        <dbReference type="Pfam" id="PF16653"/>
    </source>
</evidence>
<dbReference type="InterPro" id="IPR005097">
    <property type="entry name" value="Sacchrp_dh_NADP-bd"/>
</dbReference>
<proteinExistence type="predicted"/>
<dbReference type="OrthoDB" id="9769367at2"/>
<feature type="domain" description="Saccharopine dehydrogenase NADP binding" evidence="1">
    <location>
        <begin position="3"/>
        <end position="144"/>
    </location>
</feature>
<protein>
    <submittedName>
        <fullName evidence="3">Catalase</fullName>
    </submittedName>
</protein>
<dbReference type="EMBL" id="PEIB01000040">
    <property type="protein sequence ID" value="RXJ71135.1"/>
    <property type="molecule type" value="Genomic_DNA"/>
</dbReference>
<name>A0A4Q0YL77_9GAMM</name>
<dbReference type="Proteomes" id="UP000290287">
    <property type="component" value="Unassembled WGS sequence"/>
</dbReference>
<evidence type="ECO:0000313" key="4">
    <source>
        <dbReference type="Proteomes" id="UP000290287"/>
    </source>
</evidence>
<dbReference type="Pfam" id="PF16653">
    <property type="entry name" value="Sacchrp_dh_C"/>
    <property type="match status" value="1"/>
</dbReference>
<dbReference type="InterPro" id="IPR036291">
    <property type="entry name" value="NAD(P)-bd_dom_sf"/>
</dbReference>
<sequence length="414" mass="45718">MSILQIGAGGVGWVVAHKAAQNNDILGDITIASRTVTKCEKIIESIKGRNNLKDPARKLEARAVDADDVAALVALIKEVKPGLVINAGPPWINVTVMEACYQARVSYLDTSVAVDLCSEGQQVPEAYDPQWAFREKFEAAGITGILGAGFDPGVVSVFAAYANKHLFDEIDTIDVMDVNAGDHGKKFATNFDPETNMLEIQGDSFFWENDEWKQVPCHTRMMEFDFPLVGSHKVYSMAHDEVRSLKEFIPAKRIEFWMGFGDKYLNYFNCMRDIGLLSPDPVTLQDGTVVEPLKVLKAILPDPTSLAPGYTGKTCIGTWVQGKKDGKPRSVFVYNNADHEVAYKDVEHQAIAYTTGVPAITAALLYFKGEWKGNGVFNVEQLNPDPFLELMPTIGLDWGVEELEVKAPQINILK</sequence>
<dbReference type="InterPro" id="IPR032095">
    <property type="entry name" value="Sacchrp_dh-like_C"/>
</dbReference>
<keyword evidence="4" id="KW-1185">Reference proteome</keyword>
<dbReference type="Gene3D" id="3.30.360.10">
    <property type="entry name" value="Dihydrodipicolinate Reductase, domain 2"/>
    <property type="match status" value="1"/>
</dbReference>
<feature type="domain" description="Saccharopine dehydrogenase-like C-terminal" evidence="2">
    <location>
        <begin position="149"/>
        <end position="392"/>
    </location>
</feature>
<evidence type="ECO:0000259" key="1">
    <source>
        <dbReference type="Pfam" id="PF03435"/>
    </source>
</evidence>
<evidence type="ECO:0000313" key="3">
    <source>
        <dbReference type="EMBL" id="RXJ71135.1"/>
    </source>
</evidence>
<dbReference type="NCBIfam" id="NF043000">
    <property type="entry name" value="carsnrspmd_synth"/>
    <property type="match status" value="1"/>
</dbReference>
<accession>A0A4Q0YL77</accession>
<organism evidence="3 4">
    <name type="scientific">Veronia nyctiphanis</name>
    <dbReference type="NCBI Taxonomy" id="1278244"/>
    <lineage>
        <taxon>Bacteria</taxon>
        <taxon>Pseudomonadati</taxon>
        <taxon>Pseudomonadota</taxon>
        <taxon>Gammaproteobacteria</taxon>
        <taxon>Vibrionales</taxon>
        <taxon>Vibrionaceae</taxon>
        <taxon>Veronia</taxon>
    </lineage>
</organism>
<comment type="caution">
    <text evidence="3">The sequence shown here is derived from an EMBL/GenBank/DDBJ whole genome shotgun (WGS) entry which is preliminary data.</text>
</comment>
<dbReference type="AlphaFoldDB" id="A0A4Q0YL77"/>
<dbReference type="Gene3D" id="3.40.50.720">
    <property type="entry name" value="NAD(P)-binding Rossmann-like Domain"/>
    <property type="match status" value="1"/>
</dbReference>
<reference evidence="3 4" key="1">
    <citation type="submission" date="2017-10" db="EMBL/GenBank/DDBJ databases">
        <title>Nyctiphanis sp. nov., isolated from the stomach of the euphausiid Nyctiphanes simplex (Hansen, 1911) in the Gulf of California.</title>
        <authorList>
            <person name="Gomez-Gil B."/>
            <person name="Aguilar-Mendez M."/>
            <person name="Lopez-Cortes A."/>
            <person name="Gomez-Gutierrez J."/>
            <person name="Roque A."/>
            <person name="Lang E."/>
            <person name="Gonzalez-Castillo A."/>
        </authorList>
    </citation>
    <scope>NUCLEOTIDE SEQUENCE [LARGE SCALE GENOMIC DNA]</scope>
    <source>
        <strain evidence="3 4">CAIM 600</strain>
    </source>
</reference>
<dbReference type="Pfam" id="PF03435">
    <property type="entry name" value="Sacchrp_dh_NADP"/>
    <property type="match status" value="1"/>
</dbReference>
<dbReference type="PANTHER" id="PTHR43796:SF2">
    <property type="entry name" value="CARBOXYNORSPERMIDINE SYNTHASE"/>
    <property type="match status" value="1"/>
</dbReference>
<dbReference type="SUPFAM" id="SSF51735">
    <property type="entry name" value="NAD(P)-binding Rossmann-fold domains"/>
    <property type="match status" value="1"/>
</dbReference>
<dbReference type="InterPro" id="IPR050050">
    <property type="entry name" value="CANSDH"/>
</dbReference>
<gene>
    <name evidence="3" type="ORF">CS022_21555</name>
</gene>
<dbReference type="RefSeq" id="WP_129123974.1">
    <property type="nucleotide sequence ID" value="NZ_PEIB01000040.1"/>
</dbReference>
<dbReference type="PANTHER" id="PTHR43796">
    <property type="entry name" value="CARBOXYNORSPERMIDINE SYNTHASE"/>
    <property type="match status" value="1"/>
</dbReference>